<dbReference type="PROSITE" id="PS50293">
    <property type="entry name" value="TPR_REGION"/>
    <property type="match status" value="1"/>
</dbReference>
<gene>
    <name evidence="4" type="ORF">WQE_18164</name>
</gene>
<dbReference type="SUPFAM" id="SSF48452">
    <property type="entry name" value="TPR-like"/>
    <property type="match status" value="1"/>
</dbReference>
<feature type="repeat" description="TPR" evidence="1">
    <location>
        <begin position="266"/>
        <end position="299"/>
    </location>
</feature>
<sequence>MIKNAKPETPDEKPKTAEDPTQIPGSIATSDLELAVVRPSRLGSLTRFFAYHLPLYLIVGTLVLIAIPKPITDQLFGVAVTGVVAAHAAPANSGNGAAAVADGSAAAAQPLDKSTAEIARMTLEDSRDKYVAIKENYDRLFSVIAAMAALIAFLGFRGLDSYVTTKETAENLVKRATKAQADAERSRRKLDDFISNKYKEDNKAEINVTTGIVLRHVADSHARILQRIDPSADPLVDHKYKDDLLSALQYLKRAKEYPNVDSGVAVRAISTMGNVYKRLGRYEDAIEILEHAIEKYTKTDESIYYNIACYACLAAEKFAKEKNARDSDKMIQKALSNLRRSVELASDYAADALTDQDFQWLRATDHMGFKALTDQRT</sequence>
<evidence type="ECO:0000313" key="5">
    <source>
        <dbReference type="Proteomes" id="UP000004980"/>
    </source>
</evidence>
<evidence type="ECO:0000256" key="1">
    <source>
        <dbReference type="PROSITE-ProRule" id="PRU00339"/>
    </source>
</evidence>
<feature type="transmembrane region" description="Helical" evidence="3">
    <location>
        <begin position="48"/>
        <end position="67"/>
    </location>
</feature>
<evidence type="ECO:0000313" key="4">
    <source>
        <dbReference type="EMBL" id="EIM99587.1"/>
    </source>
</evidence>
<name>A0ABP2PP32_9BURK</name>
<evidence type="ECO:0008006" key="6">
    <source>
        <dbReference type="Google" id="ProtNLM"/>
    </source>
</evidence>
<dbReference type="EMBL" id="AKAU01000095">
    <property type="protein sequence ID" value="EIM99587.1"/>
    <property type="molecule type" value="Genomic_DNA"/>
</dbReference>
<keyword evidence="3" id="KW-0472">Membrane</keyword>
<evidence type="ECO:0000256" key="3">
    <source>
        <dbReference type="SAM" id="Phobius"/>
    </source>
</evidence>
<dbReference type="InterPro" id="IPR011990">
    <property type="entry name" value="TPR-like_helical_dom_sf"/>
</dbReference>
<dbReference type="SMART" id="SM00028">
    <property type="entry name" value="TPR"/>
    <property type="match status" value="1"/>
</dbReference>
<dbReference type="Proteomes" id="UP000004980">
    <property type="component" value="Unassembled WGS sequence"/>
</dbReference>
<feature type="region of interest" description="Disordered" evidence="2">
    <location>
        <begin position="1"/>
        <end position="25"/>
    </location>
</feature>
<feature type="compositionally biased region" description="Basic and acidic residues" evidence="2">
    <location>
        <begin position="1"/>
        <end position="18"/>
    </location>
</feature>
<accession>A0ABP2PP32</accession>
<keyword evidence="3" id="KW-0812">Transmembrane</keyword>
<dbReference type="RefSeq" id="WP_007583308.1">
    <property type="nucleotide sequence ID" value="NZ_AKAU01000095.1"/>
</dbReference>
<organism evidence="4 5">
    <name type="scientific">Paraburkholderia hospita</name>
    <dbReference type="NCBI Taxonomy" id="169430"/>
    <lineage>
        <taxon>Bacteria</taxon>
        <taxon>Pseudomonadati</taxon>
        <taxon>Pseudomonadota</taxon>
        <taxon>Betaproteobacteria</taxon>
        <taxon>Burkholderiales</taxon>
        <taxon>Burkholderiaceae</taxon>
        <taxon>Paraburkholderia</taxon>
    </lineage>
</organism>
<comment type="caution">
    <text evidence="4">The sequence shown here is derived from an EMBL/GenBank/DDBJ whole genome shotgun (WGS) entry which is preliminary data.</text>
</comment>
<keyword evidence="3" id="KW-1133">Transmembrane helix</keyword>
<protein>
    <recommendedName>
        <fullName evidence="6">Tetratricopeptide repeat-containing protein</fullName>
    </recommendedName>
</protein>
<dbReference type="InterPro" id="IPR019734">
    <property type="entry name" value="TPR_rpt"/>
</dbReference>
<dbReference type="Gene3D" id="1.25.40.10">
    <property type="entry name" value="Tetratricopeptide repeat domain"/>
    <property type="match status" value="1"/>
</dbReference>
<keyword evidence="5" id="KW-1185">Reference proteome</keyword>
<keyword evidence="1" id="KW-0802">TPR repeat</keyword>
<reference evidence="4 5" key="1">
    <citation type="journal article" date="2012" name="J. Bacteriol.">
        <title>Draft Genome Sequence of the Soil Bacterium Burkholderia terrae Strain BS001, Which Interacts with Fungal Surface Structures.</title>
        <authorList>
            <person name="Nazir R."/>
            <person name="Hansen M.A."/>
            <person name="Sorensen S."/>
            <person name="van Elsas J.D."/>
        </authorList>
    </citation>
    <scope>NUCLEOTIDE SEQUENCE [LARGE SCALE GENOMIC DNA]</scope>
    <source>
        <strain evidence="4 5">BS001</strain>
    </source>
</reference>
<proteinExistence type="predicted"/>
<evidence type="ECO:0000256" key="2">
    <source>
        <dbReference type="SAM" id="MobiDB-lite"/>
    </source>
</evidence>
<dbReference type="PROSITE" id="PS50005">
    <property type="entry name" value="TPR"/>
    <property type="match status" value="1"/>
</dbReference>
<feature type="transmembrane region" description="Helical" evidence="3">
    <location>
        <begin position="140"/>
        <end position="159"/>
    </location>
</feature>